<gene>
    <name evidence="1" type="ordered locus">Marme_0554</name>
</gene>
<evidence type="ECO:0000313" key="2">
    <source>
        <dbReference type="Proteomes" id="UP000001062"/>
    </source>
</evidence>
<keyword evidence="2" id="KW-1185">Reference proteome</keyword>
<dbReference type="HOGENOM" id="CLU_3356999_0_0_6"/>
<evidence type="ECO:0000313" key="1">
    <source>
        <dbReference type="EMBL" id="ADZ89850.1"/>
    </source>
</evidence>
<dbReference type="KEGG" id="mme:Marme_0554"/>
<dbReference type="EMBL" id="CP002583">
    <property type="protein sequence ID" value="ADZ89850.1"/>
    <property type="molecule type" value="Genomic_DNA"/>
</dbReference>
<organism evidence="1 2">
    <name type="scientific">Marinomonas mediterranea (strain ATCC 700492 / JCM 21426 / NBRC 103028 / MMB-1)</name>
    <dbReference type="NCBI Taxonomy" id="717774"/>
    <lineage>
        <taxon>Bacteria</taxon>
        <taxon>Pseudomonadati</taxon>
        <taxon>Pseudomonadota</taxon>
        <taxon>Gammaproteobacteria</taxon>
        <taxon>Oceanospirillales</taxon>
        <taxon>Oceanospirillaceae</taxon>
        <taxon>Marinomonas</taxon>
    </lineage>
</organism>
<sequence length="36" mass="3751">MRCNTLVVGAYAEGCDSKGINGFEDSSVRPAGVAYL</sequence>
<dbReference type="STRING" id="717774.Marme_0554"/>
<reference evidence="1 2" key="1">
    <citation type="journal article" date="2012" name="Stand. Genomic Sci.">
        <title>Complete genome sequence of the melanogenic marine bacterium Marinomonas mediterranea type strain (MMB-1(T)).</title>
        <authorList>
            <person name="Lucas-Elio P."/>
            <person name="Goodwin L."/>
            <person name="Woyke T."/>
            <person name="Pitluck S."/>
            <person name="Nolan M."/>
            <person name="Kyrpides N.C."/>
            <person name="Detter J.C."/>
            <person name="Copeland A."/>
            <person name="Teshima H."/>
            <person name="Bruce D."/>
            <person name="Detter C."/>
            <person name="Tapia R."/>
            <person name="Han S."/>
            <person name="Land M.L."/>
            <person name="Ivanova N."/>
            <person name="Mikhailova N."/>
            <person name="Johnston A.W."/>
            <person name="Sanchez-Amat A."/>
        </authorList>
    </citation>
    <scope>NUCLEOTIDE SEQUENCE [LARGE SCALE GENOMIC DNA]</scope>
    <source>
        <strain evidence="2">ATCC 700492 / JCM 21426 / NBRC 103028 / MMB-1</strain>
    </source>
</reference>
<dbReference type="AlphaFoldDB" id="F2K0D5"/>
<dbReference type="Proteomes" id="UP000001062">
    <property type="component" value="Chromosome"/>
</dbReference>
<protein>
    <submittedName>
        <fullName evidence="1">Uncharacterized protein</fullName>
    </submittedName>
</protein>
<name>F2K0D5_MARM1</name>
<proteinExistence type="predicted"/>
<accession>F2K0D5</accession>